<keyword evidence="3" id="KW-0378">Hydrolase</keyword>
<keyword evidence="8" id="KW-1185">Reference proteome</keyword>
<proteinExistence type="inferred from homology"/>
<dbReference type="GO" id="GO:0004559">
    <property type="term" value="F:alpha-mannosidase activity"/>
    <property type="evidence" value="ECO:0007669"/>
    <property type="project" value="InterPro"/>
</dbReference>
<dbReference type="GO" id="GO:0009313">
    <property type="term" value="P:oligosaccharide catabolic process"/>
    <property type="evidence" value="ECO:0007669"/>
    <property type="project" value="TreeGrafter"/>
</dbReference>
<dbReference type="GO" id="GO:0006013">
    <property type="term" value="P:mannose metabolic process"/>
    <property type="evidence" value="ECO:0007669"/>
    <property type="project" value="InterPro"/>
</dbReference>
<organism evidence="7 8">
    <name type="scientific">Edaphobacter modestus</name>
    <dbReference type="NCBI Taxonomy" id="388466"/>
    <lineage>
        <taxon>Bacteria</taxon>
        <taxon>Pseudomonadati</taxon>
        <taxon>Acidobacteriota</taxon>
        <taxon>Terriglobia</taxon>
        <taxon>Terriglobales</taxon>
        <taxon>Acidobacteriaceae</taxon>
        <taxon>Edaphobacter</taxon>
    </lineage>
</organism>
<dbReference type="Gene3D" id="2.60.40.1180">
    <property type="entry name" value="Golgi alpha-mannosidase II"/>
    <property type="match status" value="1"/>
</dbReference>
<feature type="signal peptide" evidence="5">
    <location>
        <begin position="1"/>
        <end position="28"/>
    </location>
</feature>
<name>A0A4Q7YDM2_9BACT</name>
<dbReference type="InterPro" id="IPR037094">
    <property type="entry name" value="Glyco_hydro_38_cen_sf"/>
</dbReference>
<evidence type="ECO:0000256" key="3">
    <source>
        <dbReference type="ARBA" id="ARBA00022801"/>
    </source>
</evidence>
<comment type="caution">
    <text evidence="7">The sequence shown here is derived from an EMBL/GenBank/DDBJ whole genome shotgun (WGS) entry which is preliminary data.</text>
</comment>
<dbReference type="InterPro" id="IPR011013">
    <property type="entry name" value="Gal_mutarotase_sf_dom"/>
</dbReference>
<feature type="chain" id="PRO_5020410685" evidence="5">
    <location>
        <begin position="29"/>
        <end position="1108"/>
    </location>
</feature>
<dbReference type="Pfam" id="PF01074">
    <property type="entry name" value="Glyco_hydro_38N"/>
    <property type="match status" value="1"/>
</dbReference>
<reference evidence="7 8" key="1">
    <citation type="submission" date="2019-02" db="EMBL/GenBank/DDBJ databases">
        <title>Genomic Encyclopedia of Archaeal and Bacterial Type Strains, Phase II (KMG-II): from individual species to whole genera.</title>
        <authorList>
            <person name="Goeker M."/>
        </authorList>
    </citation>
    <scope>NUCLEOTIDE SEQUENCE [LARGE SCALE GENOMIC DNA]</scope>
    <source>
        <strain evidence="7 8">DSM 18101</strain>
    </source>
</reference>
<evidence type="ECO:0000256" key="2">
    <source>
        <dbReference type="ARBA" id="ARBA00022723"/>
    </source>
</evidence>
<dbReference type="InterPro" id="IPR027291">
    <property type="entry name" value="Glyco_hydro_38_N_sf"/>
</dbReference>
<dbReference type="SUPFAM" id="SSF74650">
    <property type="entry name" value="Galactose mutarotase-like"/>
    <property type="match status" value="1"/>
</dbReference>
<evidence type="ECO:0000256" key="4">
    <source>
        <dbReference type="ARBA" id="ARBA00023295"/>
    </source>
</evidence>
<dbReference type="Gene3D" id="2.70.98.30">
    <property type="entry name" value="Golgi alpha-mannosidase II, domain 4"/>
    <property type="match status" value="1"/>
</dbReference>
<dbReference type="PROSITE" id="PS51257">
    <property type="entry name" value="PROKAR_LIPOPROTEIN"/>
    <property type="match status" value="1"/>
</dbReference>
<dbReference type="InterPro" id="IPR028995">
    <property type="entry name" value="Glyco_hydro_57/38_cen_sf"/>
</dbReference>
<keyword evidence="4" id="KW-0326">Glycosidase</keyword>
<dbReference type="InterPro" id="IPR015341">
    <property type="entry name" value="Glyco_hydro_38_cen"/>
</dbReference>
<sequence>MSVGRRQRALTKIGFLVAMAASCVAASAQQIGVTYSAAAQTETALKSLSPASQAVMERLEHLGSLPVGDLRYHAGALPDGSSEALNDSSWKTIQIPYTASTDEVWLRKRIEIPKTINGYDPTGAKLWLMGPTRGDVVVYADGKRIARGEDMEPLVLLNPIKPGDKLLLAIHLGKTNDPKRLRRMEFHLDFAPNRPNPEVLRKELLSAALLVPSLAPERKASVEQAIEAVNLKALDTSDPQAFDESLQKSKQLLDALKPTLQAGTFHLSGNSHIDAAWLWPWTETVDVVKRTFGSAAQLMDEYPHYTYTQSAAQYNVWMAEKYPQLNDRIKQRIKEGRWEIVGGMWVEPDLNMPDGESLARQLLIGKRTYKQLYGIDVRIGWNPDSFGYNWQLPQIYKKSGIDYFVTQKMSWNETNQLPLKLFWWQSPDGSKVLSYFPDGYGNANFNPIRLSNDLLHARKLNPGLDNMMDLYGVGDHGGGPTRALLDEGEQWKAADRTIPTMKFGTSQNYFDDVQGRIVSDSPTWNYETAAAGKTQLPTPPDGKISIPTWNDELYLEFHRGVFTTQSNHKRNMRQAEVEVLNAEKYASLAWLDGQPYPGDQITDAWKKITFNQFHDLAAGSGIGVIYKDAQDDYDQVRRVTDEVDAKSMRTLESRVDTRVATPNAVPLLIMNPLGWKRSGVVEADVQMPAATPSGVSVVDPQGQVLPSLVVSSDKKTNTYHLLIQARDLPSLGYEVARVVAGNRTFPSDLKARGTSLENSLLKVTIDPKTGCITSLYDKKTNFETLSKGSCGNELVAFKDKPKMFDAWNIDADFEDSATKLDTAESVKLVEENPVRAVVRITRSWQGSKFVQDIVLYNGSDQVNVVNDIDWHETHVLLKAAFELAATSPMATYEIPYGTIQRPTTRNNSWEKAKFEVPAIRWADLGDQQHGFSLINESKYGYDAAGHTLRISLLRSPTDPDPNADRGHHHFSYALYPHGGDWKQALTVRRGYEYNYKLEALQVQAHAGSLPATHSFVAPDAQNVVLTAVKKAEDSNALVFRLYEWSGKQGDVRIQVPPGALKAQLDNLMEQPAGSSISIEGGNTVRVPVHPYEIVTVQVDYPAAAPATP</sequence>
<dbReference type="Pfam" id="PF17677">
    <property type="entry name" value="Glyco_hydro38C2"/>
    <property type="match status" value="1"/>
</dbReference>
<evidence type="ECO:0000259" key="6">
    <source>
        <dbReference type="SMART" id="SM00872"/>
    </source>
</evidence>
<dbReference type="SMART" id="SM00872">
    <property type="entry name" value="Alpha-mann_mid"/>
    <property type="match status" value="1"/>
</dbReference>
<dbReference type="GO" id="GO:0030246">
    <property type="term" value="F:carbohydrate binding"/>
    <property type="evidence" value="ECO:0007669"/>
    <property type="project" value="InterPro"/>
</dbReference>
<dbReference type="EMBL" id="SHKW01000002">
    <property type="protein sequence ID" value="RZU35422.1"/>
    <property type="molecule type" value="Genomic_DNA"/>
</dbReference>
<comment type="similarity">
    <text evidence="1">Belongs to the glycosyl hydrolase 38 family.</text>
</comment>
<dbReference type="InterPro" id="IPR000602">
    <property type="entry name" value="Glyco_hydro_38_N"/>
</dbReference>
<dbReference type="SUPFAM" id="SSF88713">
    <property type="entry name" value="Glycoside hydrolase/deacetylase"/>
    <property type="match status" value="1"/>
</dbReference>
<dbReference type="Pfam" id="PF07748">
    <property type="entry name" value="Glyco_hydro_38C"/>
    <property type="match status" value="1"/>
</dbReference>
<dbReference type="PANTHER" id="PTHR46017:SF1">
    <property type="entry name" value="ALPHA-MANNOSIDASE 2C1"/>
    <property type="match status" value="1"/>
</dbReference>
<dbReference type="Gene3D" id="1.20.1270.50">
    <property type="entry name" value="Glycoside hydrolase family 38, central domain"/>
    <property type="match status" value="1"/>
</dbReference>
<keyword evidence="5" id="KW-0732">Signal</keyword>
<keyword evidence="2" id="KW-0479">Metal-binding</keyword>
<gene>
    <name evidence="7" type="ORF">BDD14_5469</name>
</gene>
<dbReference type="PANTHER" id="PTHR46017">
    <property type="entry name" value="ALPHA-MANNOSIDASE 2C1"/>
    <property type="match status" value="1"/>
</dbReference>
<evidence type="ECO:0000256" key="5">
    <source>
        <dbReference type="SAM" id="SignalP"/>
    </source>
</evidence>
<dbReference type="Pfam" id="PF09261">
    <property type="entry name" value="Alpha-mann_mid"/>
    <property type="match status" value="1"/>
</dbReference>
<dbReference type="Gene3D" id="2.60.40.2220">
    <property type="match status" value="1"/>
</dbReference>
<dbReference type="SUPFAM" id="SSF88688">
    <property type="entry name" value="Families 57/38 glycoside transferase middle domain"/>
    <property type="match status" value="1"/>
</dbReference>
<dbReference type="InterPro" id="IPR041147">
    <property type="entry name" value="GH38_C"/>
</dbReference>
<accession>A0A4Q7YDM2</accession>
<dbReference type="InterPro" id="IPR013780">
    <property type="entry name" value="Glyco_hydro_b"/>
</dbReference>
<feature type="domain" description="Glycoside hydrolase family 38 central" evidence="6">
    <location>
        <begin position="556"/>
        <end position="633"/>
    </location>
</feature>
<evidence type="ECO:0000313" key="7">
    <source>
        <dbReference type="EMBL" id="RZU35422.1"/>
    </source>
</evidence>
<dbReference type="InterPro" id="IPR011682">
    <property type="entry name" value="Glyco_hydro_38_C"/>
</dbReference>
<dbReference type="InterPro" id="IPR011330">
    <property type="entry name" value="Glyco_hydro/deAcase_b/a-brl"/>
</dbReference>
<evidence type="ECO:0000313" key="8">
    <source>
        <dbReference type="Proteomes" id="UP000292958"/>
    </source>
</evidence>
<dbReference type="Gene3D" id="3.20.110.10">
    <property type="entry name" value="Glycoside hydrolase 38, N terminal domain"/>
    <property type="match status" value="1"/>
</dbReference>
<dbReference type="AlphaFoldDB" id="A0A4Q7YDM2"/>
<dbReference type="Proteomes" id="UP000292958">
    <property type="component" value="Unassembled WGS sequence"/>
</dbReference>
<dbReference type="GO" id="GO:0046872">
    <property type="term" value="F:metal ion binding"/>
    <property type="evidence" value="ECO:0007669"/>
    <property type="project" value="UniProtKB-KW"/>
</dbReference>
<dbReference type="CDD" id="cd10789">
    <property type="entry name" value="GH38N_AMII_ER_cytosolic"/>
    <property type="match status" value="1"/>
</dbReference>
<protein>
    <submittedName>
        <fullName evidence="7">Alpha-mannosidase</fullName>
    </submittedName>
</protein>
<evidence type="ECO:0000256" key="1">
    <source>
        <dbReference type="ARBA" id="ARBA00009792"/>
    </source>
</evidence>